<dbReference type="InterPro" id="IPR045338">
    <property type="entry name" value="DUF6535"/>
</dbReference>
<proteinExistence type="predicted"/>
<dbReference type="Proteomes" id="UP000186601">
    <property type="component" value="Unassembled WGS sequence"/>
</dbReference>
<dbReference type="EMBL" id="MLYV02000081">
    <property type="protein sequence ID" value="PSS37169.1"/>
    <property type="molecule type" value="Genomic_DNA"/>
</dbReference>
<dbReference type="Pfam" id="PF20153">
    <property type="entry name" value="DUF6535"/>
    <property type="match status" value="1"/>
</dbReference>
<feature type="transmembrane region" description="Helical" evidence="1">
    <location>
        <begin position="179"/>
        <end position="203"/>
    </location>
</feature>
<feature type="transmembrane region" description="Helical" evidence="1">
    <location>
        <begin position="141"/>
        <end position="173"/>
    </location>
</feature>
<protein>
    <recommendedName>
        <fullName evidence="2">DUF6535 domain-containing protein</fullName>
    </recommendedName>
</protein>
<gene>
    <name evidence="3" type="ORF">PHLCEN_2v1042</name>
</gene>
<dbReference type="OrthoDB" id="3219854at2759"/>
<feature type="transmembrane region" description="Helical" evidence="1">
    <location>
        <begin position="12"/>
        <end position="34"/>
    </location>
</feature>
<comment type="caution">
    <text evidence="3">The sequence shown here is derived from an EMBL/GenBank/DDBJ whole genome shotgun (WGS) entry which is preliminary data.</text>
</comment>
<evidence type="ECO:0000313" key="4">
    <source>
        <dbReference type="Proteomes" id="UP000186601"/>
    </source>
</evidence>
<accession>A0A2R6S4M6</accession>
<evidence type="ECO:0000259" key="2">
    <source>
        <dbReference type="Pfam" id="PF20153"/>
    </source>
</evidence>
<organism evidence="3 4">
    <name type="scientific">Hermanssonia centrifuga</name>
    <dbReference type="NCBI Taxonomy" id="98765"/>
    <lineage>
        <taxon>Eukaryota</taxon>
        <taxon>Fungi</taxon>
        <taxon>Dikarya</taxon>
        <taxon>Basidiomycota</taxon>
        <taxon>Agaricomycotina</taxon>
        <taxon>Agaricomycetes</taxon>
        <taxon>Polyporales</taxon>
        <taxon>Meruliaceae</taxon>
        <taxon>Hermanssonia</taxon>
    </lineage>
</organism>
<evidence type="ECO:0000256" key="1">
    <source>
        <dbReference type="SAM" id="Phobius"/>
    </source>
</evidence>
<keyword evidence="1" id="KW-0472">Membrane</keyword>
<sequence length="710" mass="78629">MVIDGWKDELGNLLIFAGLFSAVVTSFTVASLAFLQDDPADTSAKVLTQISLQLSSLSFITVPGFINSTSPITTPQKAVTAFSPTKDAVTVNILWVTSLTLGLVAAFFAIMVQQWLRRMPLPPHLTTRQSIRMRYVRFDSLILWQVPGIVTLLPLLLQVAVVLFLVGLLVLLRSLNTDVALVFSIIFGIFVCLFAAATILPLIRTRCPYKSPLIPTTLALLQWCTLPLTLLAGTITFMGVLIYYIFYILIFANEPPIEGVFNIIGKLLSYTREFGEHMIVDVDRFWTNREHTILEAEKIDGKALSSVLYTLPARRFSVINMIHSLPQLPPTTATRIVLRWIALDLGNCDYHQDLFNVNGPRPVNPKVLARINQQLTDKFKDIMLAAVPQNTTGDIMSSSDSRRIASILSLLYEMRKWADMGFRARLLKLLVTIRDQQSIDYAIPIPDPVRMTPTILIYECCMDDISVSDIQPDPSGALRWATNVVHGAMPTGNTKDPTDNIALALAASATALLITARHPHLLEHADTRSEVRNLIRMLGKFMQPEVHGRHTMVTLRSKHPASVVLGNGTSGLLSRAIVSICGSLRDIAANNALPTRERRIGLIGDLAKLMEAMHHDHDLDSLKDARIHMTNLKSILSFDEDAALDSYSQFWAFVDGKIGKLKCHRSSGQNFLSSITAYSTPPIGAITRNFLSSITAYSTPPIGAITRSHR</sequence>
<evidence type="ECO:0000313" key="3">
    <source>
        <dbReference type="EMBL" id="PSS37169.1"/>
    </source>
</evidence>
<keyword evidence="1" id="KW-1133">Transmembrane helix</keyword>
<keyword evidence="1" id="KW-0812">Transmembrane</keyword>
<feature type="transmembrane region" description="Helical" evidence="1">
    <location>
        <begin position="93"/>
        <end position="112"/>
    </location>
</feature>
<name>A0A2R6S4M6_9APHY</name>
<reference evidence="3 4" key="1">
    <citation type="submission" date="2018-02" db="EMBL/GenBank/DDBJ databases">
        <title>Genome sequence of the basidiomycete white-rot fungus Phlebia centrifuga.</title>
        <authorList>
            <person name="Granchi Z."/>
            <person name="Peng M."/>
            <person name="de Vries R.P."/>
            <person name="Hilden K."/>
            <person name="Makela M.R."/>
            <person name="Grigoriev I."/>
            <person name="Riley R."/>
        </authorList>
    </citation>
    <scope>NUCLEOTIDE SEQUENCE [LARGE SCALE GENOMIC DNA]</scope>
    <source>
        <strain evidence="3 4">FBCC195</strain>
    </source>
</reference>
<feature type="domain" description="DUF6535" evidence="2">
    <location>
        <begin position="3"/>
        <end position="173"/>
    </location>
</feature>
<keyword evidence="4" id="KW-1185">Reference proteome</keyword>
<dbReference type="AlphaFoldDB" id="A0A2R6S4M6"/>
<feature type="transmembrane region" description="Helical" evidence="1">
    <location>
        <begin position="224"/>
        <end position="246"/>
    </location>
</feature>